<evidence type="ECO:0000313" key="13">
    <source>
        <dbReference type="EMBL" id="MEC0485455.1"/>
    </source>
</evidence>
<evidence type="ECO:0000313" key="14">
    <source>
        <dbReference type="Proteomes" id="UP000036168"/>
    </source>
</evidence>
<gene>
    <name evidence="12" type="ORF">AB447_218985</name>
    <name evidence="13" type="ORF">P8828_11480</name>
</gene>
<feature type="transmembrane region" description="Helical" evidence="9">
    <location>
        <begin position="248"/>
        <end position="266"/>
    </location>
</feature>
<evidence type="ECO:0000256" key="7">
    <source>
        <dbReference type="ARBA" id="ARBA00022989"/>
    </source>
</evidence>
<dbReference type="AlphaFoldDB" id="A0A0J6EVN3"/>
<dbReference type="PROSITE" id="PS50929">
    <property type="entry name" value="ABC_TM1F"/>
    <property type="match status" value="1"/>
</dbReference>
<evidence type="ECO:0000259" key="11">
    <source>
        <dbReference type="PROSITE" id="PS50929"/>
    </source>
</evidence>
<sequence>MESLKKLKAFYWPYKKMFVWSLFSMLLLTAITVIYPIMLQMTIDEVILGGRYGLVIWISLGFIAVMAVKGVATFFHQYLGDMFGIQSVYRLRKELYAKLQRLPFTYYDSAKTGDLMSRLTADVEGIRFFLSFGFSEAIRFVLLVTLSLSVMFSYSVPLSLVTIASLPFLGAAVYRFDKKVHPAFRHIRKSFARLNTKVQENISGMNTVKSLSKEDFEIHKFTDSNEHFQTKSLNASLIMSKFFPLMEFIGNICLIALLSFGGWLVIQNSLQPGELVAFFSLVNYMMWPIMNLGYVINLFSQAKASGERLLEILDADEDITDRAHPKETGRLNGDVVFSGVTLQYSEGNADALHEVSFQAPRGTTIGLIGGTGSGKSSVVQLLSRFYEPTSGTVTIDGKPLSHYSLKMLRSNIGIVPQESFLFSSTIRANISYGRPDASMDDIIESAKRAQAHDFIMELPDRYDTMLGERGLGLSGGQKQRIAIARAICLNPSILILDDSTSAVDMETEHRIQLALRDVMRDRTTFIIAHRISSLKHADEILVLDKGVVKERGTHEELLRQNGLYKRIFDLQYKDQNILNEPHVAR</sequence>
<organism evidence="12 14">
    <name type="scientific">Bacillus glycinifermentans</name>
    <dbReference type="NCBI Taxonomy" id="1664069"/>
    <lineage>
        <taxon>Bacteria</taxon>
        <taxon>Bacillati</taxon>
        <taxon>Bacillota</taxon>
        <taxon>Bacilli</taxon>
        <taxon>Bacillales</taxon>
        <taxon>Bacillaceae</taxon>
        <taxon>Bacillus</taxon>
    </lineage>
</organism>
<dbReference type="InterPro" id="IPR003593">
    <property type="entry name" value="AAA+_ATPase"/>
</dbReference>
<accession>A0A0J6HS91</accession>
<dbReference type="InterPro" id="IPR003439">
    <property type="entry name" value="ABC_transporter-like_ATP-bd"/>
</dbReference>
<name>A0A0J6EVN3_9BACI</name>
<dbReference type="OrthoDB" id="9770415at2"/>
<dbReference type="Proteomes" id="UP001341297">
    <property type="component" value="Unassembled WGS sequence"/>
</dbReference>
<dbReference type="GO" id="GO:0016887">
    <property type="term" value="F:ATP hydrolysis activity"/>
    <property type="evidence" value="ECO:0007669"/>
    <property type="project" value="InterPro"/>
</dbReference>
<keyword evidence="6 12" id="KW-0067">ATP-binding</keyword>
<dbReference type="EMBL" id="LECW02000021">
    <property type="protein sequence ID" value="KRT93471.1"/>
    <property type="molecule type" value="Genomic_DNA"/>
</dbReference>
<reference evidence="13 15" key="3">
    <citation type="submission" date="2023-03" db="EMBL/GenBank/DDBJ databases">
        <title>Agriculturally important microbes genome sequencing.</title>
        <authorList>
            <person name="Dunlap C."/>
        </authorList>
    </citation>
    <scope>NUCLEOTIDE SEQUENCE [LARGE SCALE GENOMIC DNA]</scope>
    <source>
        <strain evidence="13 15">CBP-3203</strain>
    </source>
</reference>
<dbReference type="Proteomes" id="UP000036168">
    <property type="component" value="Unassembled WGS sequence"/>
</dbReference>
<keyword evidence="7 9" id="KW-1133">Transmembrane helix</keyword>
<dbReference type="CDD" id="cd18542">
    <property type="entry name" value="ABC_6TM_YknU_like"/>
    <property type="match status" value="1"/>
</dbReference>
<evidence type="ECO:0000256" key="5">
    <source>
        <dbReference type="ARBA" id="ARBA00022741"/>
    </source>
</evidence>
<dbReference type="PANTHER" id="PTHR43394:SF1">
    <property type="entry name" value="ATP-BINDING CASSETTE SUB-FAMILY B MEMBER 10, MITOCHONDRIAL"/>
    <property type="match status" value="1"/>
</dbReference>
<dbReference type="RefSeq" id="WP_048353058.1">
    <property type="nucleotide sequence ID" value="NZ_CP023481.1"/>
</dbReference>
<comment type="subcellular location">
    <subcellularLocation>
        <location evidence="1">Cell membrane</location>
        <topology evidence="1">Multi-pass membrane protein</topology>
    </subcellularLocation>
</comment>
<keyword evidence="8 9" id="KW-0472">Membrane</keyword>
<dbReference type="Gene3D" id="3.40.50.300">
    <property type="entry name" value="P-loop containing nucleotide triphosphate hydrolases"/>
    <property type="match status" value="1"/>
</dbReference>
<evidence type="ECO:0000256" key="4">
    <source>
        <dbReference type="ARBA" id="ARBA00022692"/>
    </source>
</evidence>
<keyword evidence="2" id="KW-0813">Transport</keyword>
<dbReference type="PATRIC" id="fig|1664069.3.peg.1384"/>
<evidence type="ECO:0000313" key="12">
    <source>
        <dbReference type="EMBL" id="KRT93471.1"/>
    </source>
</evidence>
<evidence type="ECO:0000256" key="9">
    <source>
        <dbReference type="SAM" id="Phobius"/>
    </source>
</evidence>
<protein>
    <submittedName>
        <fullName evidence="12 13">ABC transporter ATP-binding protein</fullName>
    </submittedName>
</protein>
<keyword evidence="3" id="KW-1003">Cell membrane</keyword>
<keyword evidence="15" id="KW-1185">Reference proteome</keyword>
<dbReference type="Pfam" id="PF00664">
    <property type="entry name" value="ABC_membrane"/>
    <property type="match status" value="1"/>
</dbReference>
<dbReference type="InterPro" id="IPR036640">
    <property type="entry name" value="ABC1_TM_sf"/>
</dbReference>
<evidence type="ECO:0000256" key="8">
    <source>
        <dbReference type="ARBA" id="ARBA00023136"/>
    </source>
</evidence>
<dbReference type="Pfam" id="PF00005">
    <property type="entry name" value="ABC_tran"/>
    <property type="match status" value="1"/>
</dbReference>
<keyword evidence="4 9" id="KW-0812">Transmembrane</keyword>
<dbReference type="FunFam" id="3.40.50.300:FF:000221">
    <property type="entry name" value="Multidrug ABC transporter ATP-binding protein"/>
    <property type="match status" value="1"/>
</dbReference>
<feature type="transmembrane region" description="Helical" evidence="9">
    <location>
        <begin position="278"/>
        <end position="299"/>
    </location>
</feature>
<dbReference type="SUPFAM" id="SSF52540">
    <property type="entry name" value="P-loop containing nucleoside triphosphate hydrolases"/>
    <property type="match status" value="1"/>
</dbReference>
<evidence type="ECO:0000256" key="3">
    <source>
        <dbReference type="ARBA" id="ARBA00022475"/>
    </source>
</evidence>
<dbReference type="InterPro" id="IPR039421">
    <property type="entry name" value="Type_1_exporter"/>
</dbReference>
<dbReference type="Gene3D" id="1.20.1560.10">
    <property type="entry name" value="ABC transporter type 1, transmembrane domain"/>
    <property type="match status" value="1"/>
</dbReference>
<dbReference type="GO" id="GO:0015421">
    <property type="term" value="F:ABC-type oligopeptide transporter activity"/>
    <property type="evidence" value="ECO:0007669"/>
    <property type="project" value="TreeGrafter"/>
</dbReference>
<accession>A0A0J6EVN3</accession>
<evidence type="ECO:0000313" key="15">
    <source>
        <dbReference type="Proteomes" id="UP001341297"/>
    </source>
</evidence>
<dbReference type="PROSITE" id="PS00211">
    <property type="entry name" value="ABC_TRANSPORTER_1"/>
    <property type="match status" value="1"/>
</dbReference>
<evidence type="ECO:0000259" key="10">
    <source>
        <dbReference type="PROSITE" id="PS50893"/>
    </source>
</evidence>
<evidence type="ECO:0000256" key="1">
    <source>
        <dbReference type="ARBA" id="ARBA00004651"/>
    </source>
</evidence>
<comment type="caution">
    <text evidence="12">The sequence shown here is derived from an EMBL/GenBank/DDBJ whole genome shotgun (WGS) entry which is preliminary data.</text>
</comment>
<reference evidence="12 14" key="1">
    <citation type="journal article" date="2015" name="Int. J. Syst. Evol. Microbiol.">
        <title>Bacillus glycinifermentans sp. nov., isolated from fermented soybean paste.</title>
        <authorList>
            <person name="Kim S.J."/>
            <person name="Dunlap C.A."/>
            <person name="Kwon S.W."/>
            <person name="Rooney A.P."/>
        </authorList>
    </citation>
    <scope>NUCLEOTIDE SEQUENCE [LARGE SCALE GENOMIC DNA]</scope>
    <source>
        <strain evidence="12 14">GO-13</strain>
    </source>
</reference>
<dbReference type="SMART" id="SM00382">
    <property type="entry name" value="AAA"/>
    <property type="match status" value="1"/>
</dbReference>
<feature type="domain" description="ABC transporter" evidence="10">
    <location>
        <begin position="335"/>
        <end position="570"/>
    </location>
</feature>
<dbReference type="InterPro" id="IPR011527">
    <property type="entry name" value="ABC1_TM_dom"/>
</dbReference>
<reference evidence="12" key="2">
    <citation type="submission" date="2015-10" db="EMBL/GenBank/DDBJ databases">
        <authorList>
            <person name="Gilbert D.G."/>
        </authorList>
    </citation>
    <scope>NUCLEOTIDE SEQUENCE</scope>
    <source>
        <strain evidence="12">GO-13</strain>
    </source>
</reference>
<dbReference type="EMBL" id="JARRTL010000009">
    <property type="protein sequence ID" value="MEC0485455.1"/>
    <property type="molecule type" value="Genomic_DNA"/>
</dbReference>
<feature type="domain" description="ABC transmembrane type-1" evidence="11">
    <location>
        <begin position="19"/>
        <end position="301"/>
    </location>
</feature>
<proteinExistence type="predicted"/>
<dbReference type="STRING" id="1664069.BGLY_1639"/>
<dbReference type="GO" id="GO:0005524">
    <property type="term" value="F:ATP binding"/>
    <property type="evidence" value="ECO:0007669"/>
    <property type="project" value="UniProtKB-KW"/>
</dbReference>
<evidence type="ECO:0000256" key="6">
    <source>
        <dbReference type="ARBA" id="ARBA00022840"/>
    </source>
</evidence>
<feature type="transmembrane region" description="Helical" evidence="9">
    <location>
        <begin position="128"/>
        <end position="152"/>
    </location>
</feature>
<dbReference type="InterPro" id="IPR017871">
    <property type="entry name" value="ABC_transporter-like_CS"/>
</dbReference>
<dbReference type="PROSITE" id="PS50893">
    <property type="entry name" value="ABC_TRANSPORTER_2"/>
    <property type="match status" value="1"/>
</dbReference>
<evidence type="ECO:0000256" key="2">
    <source>
        <dbReference type="ARBA" id="ARBA00022448"/>
    </source>
</evidence>
<keyword evidence="5" id="KW-0547">Nucleotide-binding</keyword>
<dbReference type="PANTHER" id="PTHR43394">
    <property type="entry name" value="ATP-DEPENDENT PERMEASE MDL1, MITOCHONDRIAL"/>
    <property type="match status" value="1"/>
</dbReference>
<feature type="transmembrane region" description="Helical" evidence="9">
    <location>
        <begin position="20"/>
        <end position="43"/>
    </location>
</feature>
<feature type="transmembrane region" description="Helical" evidence="9">
    <location>
        <begin position="55"/>
        <end position="75"/>
    </location>
</feature>
<dbReference type="InterPro" id="IPR027417">
    <property type="entry name" value="P-loop_NTPase"/>
</dbReference>
<dbReference type="GO" id="GO:0005886">
    <property type="term" value="C:plasma membrane"/>
    <property type="evidence" value="ECO:0007669"/>
    <property type="project" value="UniProtKB-SubCell"/>
</dbReference>
<feature type="transmembrane region" description="Helical" evidence="9">
    <location>
        <begin position="158"/>
        <end position="176"/>
    </location>
</feature>
<dbReference type="SUPFAM" id="SSF90123">
    <property type="entry name" value="ABC transporter transmembrane region"/>
    <property type="match status" value="1"/>
</dbReference>